<evidence type="ECO:0000256" key="1">
    <source>
        <dbReference type="ARBA" id="ARBA00022603"/>
    </source>
</evidence>
<dbReference type="GO" id="GO:0052913">
    <property type="term" value="F:16S rRNA (guanine(966)-N(2))-methyltransferase activity"/>
    <property type="evidence" value="ECO:0007669"/>
    <property type="project" value="UniProtKB-EC"/>
</dbReference>
<dbReference type="CDD" id="cd02440">
    <property type="entry name" value="AdoMet_MTases"/>
    <property type="match status" value="1"/>
</dbReference>
<dbReference type="PANTHER" id="PTHR43542:SF1">
    <property type="entry name" value="METHYLTRANSFERASE"/>
    <property type="match status" value="1"/>
</dbReference>
<keyword evidence="1 3" id="KW-0489">Methyltransferase</keyword>
<dbReference type="Gene3D" id="3.40.50.150">
    <property type="entry name" value="Vaccinia Virus protein VP39"/>
    <property type="match status" value="1"/>
</dbReference>
<dbReference type="InterPro" id="IPR004398">
    <property type="entry name" value="RNA_MeTrfase_RsmD"/>
</dbReference>
<dbReference type="Pfam" id="PF03602">
    <property type="entry name" value="Cons_hypoth95"/>
    <property type="match status" value="1"/>
</dbReference>
<gene>
    <name evidence="3" type="primary">rsmD</name>
    <name evidence="3" type="ORF">E3J62_03780</name>
</gene>
<dbReference type="AlphaFoldDB" id="A0A523UWN8"/>
<evidence type="ECO:0000313" key="3">
    <source>
        <dbReference type="EMBL" id="TET46731.1"/>
    </source>
</evidence>
<dbReference type="GO" id="GO:0003676">
    <property type="term" value="F:nucleic acid binding"/>
    <property type="evidence" value="ECO:0007669"/>
    <property type="project" value="InterPro"/>
</dbReference>
<protein>
    <submittedName>
        <fullName evidence="3">16S rRNA (Guanine(966)-N(2))-methyltransferase RsmD</fullName>
        <ecNumber evidence="3">2.1.1.171</ecNumber>
    </submittedName>
</protein>
<organism evidence="3 4">
    <name type="scientific">candidate division TA06 bacterium</name>
    <dbReference type="NCBI Taxonomy" id="2250710"/>
    <lineage>
        <taxon>Bacteria</taxon>
        <taxon>Bacteria division TA06</taxon>
    </lineage>
</organism>
<comment type="caution">
    <text evidence="3">The sequence shown here is derived from an EMBL/GenBank/DDBJ whole genome shotgun (WGS) entry which is preliminary data.</text>
</comment>
<dbReference type="NCBIfam" id="TIGR00095">
    <property type="entry name" value="16S rRNA (guanine(966)-N(2))-methyltransferase RsmD"/>
    <property type="match status" value="1"/>
</dbReference>
<dbReference type="PANTHER" id="PTHR43542">
    <property type="entry name" value="METHYLTRANSFERASE"/>
    <property type="match status" value="1"/>
</dbReference>
<dbReference type="SUPFAM" id="SSF53335">
    <property type="entry name" value="S-adenosyl-L-methionine-dependent methyltransferases"/>
    <property type="match status" value="1"/>
</dbReference>
<name>A0A523UWN8_UNCT6</name>
<sequence>MKTPRGGMVRPTSDRVRESLFSIVERDAEDCCVLDLFAGAGSLGIEAISRGASHVTFVENSPQVVAILKGNIEDLDIRDRTTVMEADVLGVLKEFSTRRAKFGMVFMDPPYSESLAHRAMEALALSGVVAEDGIVVAEHRKTDLLEQTYGELTLTRVLKFGDTWISIYRREPCRR</sequence>
<evidence type="ECO:0000313" key="4">
    <source>
        <dbReference type="Proteomes" id="UP000315525"/>
    </source>
</evidence>
<evidence type="ECO:0000256" key="2">
    <source>
        <dbReference type="ARBA" id="ARBA00022679"/>
    </source>
</evidence>
<proteinExistence type="predicted"/>
<dbReference type="PROSITE" id="PS00092">
    <property type="entry name" value="N6_MTASE"/>
    <property type="match status" value="1"/>
</dbReference>
<dbReference type="EC" id="2.1.1.171" evidence="3"/>
<dbReference type="InterPro" id="IPR029063">
    <property type="entry name" value="SAM-dependent_MTases_sf"/>
</dbReference>
<dbReference type="InterPro" id="IPR002052">
    <property type="entry name" value="DNA_methylase_N6_adenine_CS"/>
</dbReference>
<accession>A0A523UWN8</accession>
<reference evidence="3 4" key="1">
    <citation type="submission" date="2019-03" db="EMBL/GenBank/DDBJ databases">
        <title>Metabolic potential of uncultured bacteria and archaea associated with petroleum seepage in deep-sea sediments.</title>
        <authorList>
            <person name="Dong X."/>
            <person name="Hubert C."/>
        </authorList>
    </citation>
    <scope>NUCLEOTIDE SEQUENCE [LARGE SCALE GENOMIC DNA]</scope>
    <source>
        <strain evidence="3">E44_bin18</strain>
    </source>
</reference>
<keyword evidence="2 3" id="KW-0808">Transferase</keyword>
<dbReference type="Proteomes" id="UP000315525">
    <property type="component" value="Unassembled WGS sequence"/>
</dbReference>
<dbReference type="EMBL" id="SOJN01000046">
    <property type="protein sequence ID" value="TET46731.1"/>
    <property type="molecule type" value="Genomic_DNA"/>
</dbReference>
<dbReference type="PIRSF" id="PIRSF004553">
    <property type="entry name" value="CHP00095"/>
    <property type="match status" value="1"/>
</dbReference>